<dbReference type="GO" id="GO:0009187">
    <property type="term" value="P:cyclic nucleotide metabolic process"/>
    <property type="evidence" value="ECO:0007669"/>
    <property type="project" value="TreeGrafter"/>
</dbReference>
<evidence type="ECO:0000313" key="2">
    <source>
        <dbReference type="Proteomes" id="UP000002009"/>
    </source>
</evidence>
<dbReference type="PANTHER" id="PTHR28141">
    <property type="entry name" value="2',3'-CYCLIC-NUCLEOTIDE 3'-PHOSPHODIESTERASE"/>
    <property type="match status" value="1"/>
</dbReference>
<dbReference type="RefSeq" id="XP_002501228.1">
    <property type="nucleotide sequence ID" value="XM_002501182.1"/>
</dbReference>
<proteinExistence type="predicted"/>
<dbReference type="Pfam" id="PF07823">
    <property type="entry name" value="CPDase"/>
    <property type="match status" value="1"/>
</dbReference>
<dbReference type="KEGG" id="mis:MICPUN_113313"/>
<dbReference type="GeneID" id="8242514"/>
<evidence type="ECO:0008006" key="3">
    <source>
        <dbReference type="Google" id="ProtNLM"/>
    </source>
</evidence>
<gene>
    <name evidence="1" type="ORF">MICPUN_113313</name>
</gene>
<dbReference type="GO" id="GO:0004113">
    <property type="term" value="F:2',3'-cyclic-nucleotide 3'-phosphodiesterase activity"/>
    <property type="evidence" value="ECO:0007669"/>
    <property type="project" value="TreeGrafter"/>
</dbReference>
<dbReference type="FunCoup" id="C1E5B4">
    <property type="interactions" value="15"/>
</dbReference>
<keyword evidence="2" id="KW-1185">Reference proteome</keyword>
<dbReference type="InterPro" id="IPR012386">
    <property type="entry name" value="Cyclic-nucl_3Pdiesterase"/>
</dbReference>
<evidence type="ECO:0000313" key="1">
    <source>
        <dbReference type="EMBL" id="ACO62486.1"/>
    </source>
</evidence>
<reference evidence="1 2" key="1">
    <citation type="journal article" date="2009" name="Science">
        <title>Green evolution and dynamic adaptations revealed by genomes of the marine picoeukaryotes Micromonas.</title>
        <authorList>
            <person name="Worden A.Z."/>
            <person name="Lee J.H."/>
            <person name="Mock T."/>
            <person name="Rouze P."/>
            <person name="Simmons M.P."/>
            <person name="Aerts A.L."/>
            <person name="Allen A.E."/>
            <person name="Cuvelier M.L."/>
            <person name="Derelle E."/>
            <person name="Everett M.V."/>
            <person name="Foulon E."/>
            <person name="Grimwood J."/>
            <person name="Gundlach H."/>
            <person name="Henrissat B."/>
            <person name="Napoli C."/>
            <person name="McDonald S.M."/>
            <person name="Parker M.S."/>
            <person name="Rombauts S."/>
            <person name="Salamov A."/>
            <person name="Von Dassow P."/>
            <person name="Badger J.H."/>
            <person name="Coutinho P.M."/>
            <person name="Demir E."/>
            <person name="Dubchak I."/>
            <person name="Gentemann C."/>
            <person name="Eikrem W."/>
            <person name="Gready J.E."/>
            <person name="John U."/>
            <person name="Lanier W."/>
            <person name="Lindquist E.A."/>
            <person name="Lucas S."/>
            <person name="Mayer K.F."/>
            <person name="Moreau H."/>
            <person name="Not F."/>
            <person name="Otillar R."/>
            <person name="Panaud O."/>
            <person name="Pangilinan J."/>
            <person name="Paulsen I."/>
            <person name="Piegu B."/>
            <person name="Poliakov A."/>
            <person name="Robbens S."/>
            <person name="Schmutz J."/>
            <person name="Toulza E."/>
            <person name="Wyss T."/>
            <person name="Zelensky A."/>
            <person name="Zhou K."/>
            <person name="Armbrust E.V."/>
            <person name="Bhattacharya D."/>
            <person name="Goodenough U.W."/>
            <person name="Van de Peer Y."/>
            <person name="Grigoriev I.V."/>
        </authorList>
    </citation>
    <scope>NUCLEOTIDE SEQUENCE [LARGE SCALE GENOMIC DNA]</scope>
    <source>
        <strain evidence="2">RCC299 / NOUM17</strain>
    </source>
</reference>
<dbReference type="STRING" id="296587.C1E5B4"/>
<dbReference type="SUPFAM" id="SSF55144">
    <property type="entry name" value="LigT-like"/>
    <property type="match status" value="1"/>
</dbReference>
<dbReference type="InParanoid" id="C1E5B4"/>
<dbReference type="OrthoDB" id="514292at2759"/>
<dbReference type="PANTHER" id="PTHR28141:SF1">
    <property type="entry name" value="2',3'-CYCLIC-NUCLEOTIDE 3'-PHOSPHODIESTERASE"/>
    <property type="match status" value="1"/>
</dbReference>
<sequence length="223" mass="24291">MTSIWSIWLEPPPGGALEQRSCEFIKAQSARLKPHGASGPFAPHVTLVGGFECSLEEARKRTVQLAADLARIPVAPFVDVTKGERFHQCVYMRVEPNDQLATAHAIAAEAFGVKAGNGGGSPYMPHLSLVYGDVPESEKDACVAEAAAQLCGDVDVMGGWEATNISLWRTDVSDATCESWERVELVPLRKCSLVKWARFYEDYIKRTQSPDGSPRDSPRSAEG</sequence>
<organism evidence="1 2">
    <name type="scientific">Micromonas commoda (strain RCC299 / NOUM17 / CCMP2709)</name>
    <name type="common">Picoplanktonic green alga</name>
    <dbReference type="NCBI Taxonomy" id="296587"/>
    <lineage>
        <taxon>Eukaryota</taxon>
        <taxon>Viridiplantae</taxon>
        <taxon>Chlorophyta</taxon>
        <taxon>Mamiellophyceae</taxon>
        <taxon>Mamiellales</taxon>
        <taxon>Mamiellaceae</taxon>
        <taxon>Micromonas</taxon>
    </lineage>
</organism>
<dbReference type="EMBL" id="CP001325">
    <property type="protein sequence ID" value="ACO62486.1"/>
    <property type="molecule type" value="Genomic_DNA"/>
</dbReference>
<dbReference type="AlphaFoldDB" id="C1E5B4"/>
<name>C1E5B4_MICCC</name>
<dbReference type="Proteomes" id="UP000002009">
    <property type="component" value="Chromosome 4"/>
</dbReference>
<protein>
    <recommendedName>
        <fullName evidence="3">Cyclic phosphodiesterase</fullName>
    </recommendedName>
</protein>
<dbReference type="Gene3D" id="3.90.1140.10">
    <property type="entry name" value="Cyclic phosphodiesterase"/>
    <property type="match status" value="1"/>
</dbReference>
<accession>C1E5B4</accession>
<dbReference type="InterPro" id="IPR009097">
    <property type="entry name" value="Cyclic_Pdiesterase"/>
</dbReference>
<dbReference type="eggNOG" id="ENOG502QPX1">
    <property type="taxonomic scope" value="Eukaryota"/>
</dbReference>